<dbReference type="EMBL" id="JABZGF010000001">
    <property type="protein sequence ID" value="MBF0965584.1"/>
    <property type="molecule type" value="Genomic_DNA"/>
</dbReference>
<reference evidence="1" key="1">
    <citation type="submission" date="2020-04" db="EMBL/GenBank/DDBJ databases">
        <title>Deep metagenomics examines the oral microbiome during advanced dental caries in children, revealing novel taxa and co-occurrences with host molecules.</title>
        <authorList>
            <person name="Baker J.L."/>
            <person name="Morton J.T."/>
            <person name="Dinis M."/>
            <person name="Alvarez R."/>
            <person name="Tran N.C."/>
            <person name="Knight R."/>
            <person name="Edlund A."/>
        </authorList>
    </citation>
    <scope>NUCLEOTIDE SEQUENCE</scope>
    <source>
        <strain evidence="1">JCVI_30_bin.13</strain>
    </source>
</reference>
<dbReference type="Proteomes" id="UP000759246">
    <property type="component" value="Unassembled WGS sequence"/>
</dbReference>
<sequence length="95" mass="11105">MDLIEQYTRLGWLVEEQEVPVYDPYLDVFTNRPYQSLLKPGTVVYFKGRKHFFCAEFSLPLLEGSWVDEEGSCRATAEFLFYVLNEDEAITLVNI</sequence>
<name>A0A929RPF7_9ACTO</name>
<protein>
    <submittedName>
        <fullName evidence="1">Uncharacterized protein</fullName>
    </submittedName>
</protein>
<dbReference type="AlphaFoldDB" id="A0A929RPF7"/>
<organism evidence="1 2">
    <name type="scientific">Actinomyces bouchesdurhonensis</name>
    <dbReference type="NCBI Taxonomy" id="1852361"/>
    <lineage>
        <taxon>Bacteria</taxon>
        <taxon>Bacillati</taxon>
        <taxon>Actinomycetota</taxon>
        <taxon>Actinomycetes</taxon>
        <taxon>Actinomycetales</taxon>
        <taxon>Actinomycetaceae</taxon>
        <taxon>Actinomyces</taxon>
    </lineage>
</organism>
<proteinExistence type="predicted"/>
<accession>A0A929RPF7</accession>
<evidence type="ECO:0000313" key="2">
    <source>
        <dbReference type="Proteomes" id="UP000759246"/>
    </source>
</evidence>
<evidence type="ECO:0000313" key="1">
    <source>
        <dbReference type="EMBL" id="MBF0965584.1"/>
    </source>
</evidence>
<comment type="caution">
    <text evidence="1">The sequence shown here is derived from an EMBL/GenBank/DDBJ whole genome shotgun (WGS) entry which is preliminary data.</text>
</comment>
<gene>
    <name evidence="1" type="ORF">HXK09_00120</name>
</gene>